<proteinExistence type="predicted"/>
<evidence type="ECO:0000313" key="2">
    <source>
        <dbReference type="Proteomes" id="UP001631969"/>
    </source>
</evidence>
<gene>
    <name evidence="1" type="primary">yfmF</name>
    <name evidence="1" type="ORF">ACI1P1_01905</name>
</gene>
<dbReference type="EMBL" id="JBJURJ010000001">
    <property type="protein sequence ID" value="MFM9327043.1"/>
    <property type="molecule type" value="Genomic_DNA"/>
</dbReference>
<organism evidence="1 2">
    <name type="scientific">Paenibacillus mesotrionivorans</name>
    <dbReference type="NCBI Taxonomy" id="3160968"/>
    <lineage>
        <taxon>Bacteria</taxon>
        <taxon>Bacillati</taxon>
        <taxon>Bacillota</taxon>
        <taxon>Bacilli</taxon>
        <taxon>Bacillales</taxon>
        <taxon>Paenibacillaceae</taxon>
        <taxon>Paenibacillus</taxon>
    </lineage>
</organism>
<reference evidence="1" key="1">
    <citation type="submission" date="2024-12" db="EMBL/GenBank/DDBJ databases">
        <authorList>
            <person name="Wu N."/>
        </authorList>
    </citation>
    <scope>NUCLEOTIDE SEQUENCE</scope>
    <source>
        <strain evidence="1">P15</strain>
    </source>
</reference>
<dbReference type="Proteomes" id="UP001631969">
    <property type="component" value="Unassembled WGS sequence"/>
</dbReference>
<evidence type="ECO:0000313" key="1">
    <source>
        <dbReference type="EMBL" id="MFM9327043.1"/>
    </source>
</evidence>
<comment type="caution">
    <text evidence="1">The sequence shown here is derived from an EMBL/GenBank/DDBJ whole genome shotgun (WGS) entry which is preliminary data.</text>
</comment>
<accession>A0ACC7NR28</accession>
<keyword evidence="2" id="KW-1185">Reference proteome</keyword>
<protein>
    <submittedName>
        <fullName evidence="1">EF-P 5-aminopentanol modification-associated protein YfmF</fullName>
    </submittedName>
</protein>
<sequence length="423" mass="47661">MDKPAFIRDQIDRVRLHVWPTDRFKTYAISAYIGAPLTEDQVTPTALAPFVLRRGTSKLPETKSFREKLDDMYGAGFGFDIYKRGDYQIVQFRMDIIDDRYVSGADHLLSEGLTFLGDALTRPFVENSAFSAKYVDSEKLTLKKRLEAIINDKIRYAAERCMEEMCKDEPYRLHPLGRLDAIDAITPASLYENYRNWLAESPIDLYVVGNTTMEEVKALVSQAFDLKGQGTAAYTMQTPRSTVAEEKRVVEKLEVSQGKLNMGLRTGVTYGDDRYAAALVYNGILGGYPHSKLFANVREKASLAYYASSRLDGHKGILTIQSGIEIANYEKAVEIIRQQLEAMKQGQIGELEYSQTLAMIKNQLKEMEDSAFEMISFDFNTILSGVERTVAELITQVEAVDVAAIRAVAEQVKLDTIYFLTSK</sequence>
<name>A0ACC7NR28_9BACL</name>